<sequence>MYVYFALPLSMSFIKIFSCMIPIFIVVVYIEAQRVNKPTFDIFSSEYIICTILLSDRFLKISTRSDQV</sequence>
<proteinExistence type="predicted"/>
<feature type="transmembrane region" description="Helical" evidence="1">
    <location>
        <begin position="12"/>
        <end position="30"/>
    </location>
</feature>
<keyword evidence="1" id="KW-0472">Membrane</keyword>
<evidence type="ECO:0000256" key="1">
    <source>
        <dbReference type="SAM" id="Phobius"/>
    </source>
</evidence>
<dbReference type="AlphaFoldDB" id="A0A0K2TC70"/>
<reference evidence="2" key="1">
    <citation type="submission" date="2014-05" db="EMBL/GenBank/DDBJ databases">
        <authorList>
            <person name="Chronopoulou M."/>
        </authorList>
    </citation>
    <scope>NUCLEOTIDE SEQUENCE</scope>
    <source>
        <tissue evidence="2">Whole organism</tissue>
    </source>
</reference>
<keyword evidence="1" id="KW-0812">Transmembrane</keyword>
<dbReference type="EMBL" id="HACA01005685">
    <property type="protein sequence ID" value="CDW23046.1"/>
    <property type="molecule type" value="Transcribed_RNA"/>
</dbReference>
<evidence type="ECO:0000313" key="2">
    <source>
        <dbReference type="EMBL" id="CDW23046.1"/>
    </source>
</evidence>
<accession>A0A0K2TC70</accession>
<keyword evidence="1" id="KW-1133">Transmembrane helix</keyword>
<name>A0A0K2TC70_LEPSM</name>
<organism evidence="2">
    <name type="scientific">Lepeophtheirus salmonis</name>
    <name type="common">Salmon louse</name>
    <name type="synonym">Caligus salmonis</name>
    <dbReference type="NCBI Taxonomy" id="72036"/>
    <lineage>
        <taxon>Eukaryota</taxon>
        <taxon>Metazoa</taxon>
        <taxon>Ecdysozoa</taxon>
        <taxon>Arthropoda</taxon>
        <taxon>Crustacea</taxon>
        <taxon>Multicrustacea</taxon>
        <taxon>Hexanauplia</taxon>
        <taxon>Copepoda</taxon>
        <taxon>Siphonostomatoida</taxon>
        <taxon>Caligidae</taxon>
        <taxon>Lepeophtheirus</taxon>
    </lineage>
</organism>
<feature type="non-terminal residue" evidence="2">
    <location>
        <position position="68"/>
    </location>
</feature>
<protein>
    <submittedName>
        <fullName evidence="2">Uncharacterized protein</fullName>
    </submittedName>
</protein>